<dbReference type="Gene3D" id="3.40.30.10">
    <property type="entry name" value="Glutaredoxin"/>
    <property type="match status" value="1"/>
</dbReference>
<keyword evidence="5" id="KW-0812">Transmembrane</keyword>
<feature type="binding site" evidence="3">
    <location>
        <position position="72"/>
    </location>
    <ligand>
        <name>Cu cation</name>
        <dbReference type="ChEBI" id="CHEBI:23378"/>
    </ligand>
</feature>
<dbReference type="EMBL" id="FOUZ01000008">
    <property type="protein sequence ID" value="SFN22033.1"/>
    <property type="molecule type" value="Genomic_DNA"/>
</dbReference>
<dbReference type="RefSeq" id="WP_092908375.1">
    <property type="nucleotide sequence ID" value="NZ_FOUZ01000008.1"/>
</dbReference>
<evidence type="ECO:0000313" key="7">
    <source>
        <dbReference type="EMBL" id="SFN22033.1"/>
    </source>
</evidence>
<keyword evidence="5" id="KW-0472">Membrane</keyword>
<evidence type="ECO:0000256" key="4">
    <source>
        <dbReference type="PIRSR" id="PIRSR603782-2"/>
    </source>
</evidence>
<evidence type="ECO:0000256" key="3">
    <source>
        <dbReference type="PIRSR" id="PIRSR603782-1"/>
    </source>
</evidence>
<gene>
    <name evidence="7" type="ORF">SAMN05421738_108139</name>
</gene>
<feature type="domain" description="Thioredoxin" evidence="6">
    <location>
        <begin position="30"/>
        <end position="167"/>
    </location>
</feature>
<feature type="binding site" evidence="3">
    <location>
        <position position="68"/>
    </location>
    <ligand>
        <name>Cu cation</name>
        <dbReference type="ChEBI" id="CHEBI:23378"/>
    </ligand>
</feature>
<keyword evidence="8" id="KW-1185">Reference proteome</keyword>
<comment type="similarity">
    <text evidence="1">Belongs to the SCO1/2 family.</text>
</comment>
<dbReference type="CDD" id="cd02968">
    <property type="entry name" value="SCO"/>
    <property type="match status" value="1"/>
</dbReference>
<organism evidence="7 8">
    <name type="scientific">Algoriella xinjiangensis</name>
    <dbReference type="NCBI Taxonomy" id="684065"/>
    <lineage>
        <taxon>Bacteria</taxon>
        <taxon>Pseudomonadati</taxon>
        <taxon>Bacteroidota</taxon>
        <taxon>Flavobacteriia</taxon>
        <taxon>Flavobacteriales</taxon>
        <taxon>Weeksellaceae</taxon>
        <taxon>Algoriella</taxon>
    </lineage>
</organism>
<dbReference type="GO" id="GO:0046872">
    <property type="term" value="F:metal ion binding"/>
    <property type="evidence" value="ECO:0007669"/>
    <property type="project" value="UniProtKB-KW"/>
</dbReference>
<reference evidence="8" key="1">
    <citation type="submission" date="2016-10" db="EMBL/GenBank/DDBJ databases">
        <authorList>
            <person name="Varghese N."/>
            <person name="Submissions S."/>
        </authorList>
    </citation>
    <scope>NUCLEOTIDE SEQUENCE [LARGE SCALE GENOMIC DNA]</scope>
    <source>
        <strain evidence="8">XJ109</strain>
    </source>
</reference>
<name>A0A1I4X904_9FLAO</name>
<accession>A0A1I4X904</accession>
<dbReference type="SUPFAM" id="SSF52833">
    <property type="entry name" value="Thioredoxin-like"/>
    <property type="match status" value="1"/>
</dbReference>
<dbReference type="PROSITE" id="PS51352">
    <property type="entry name" value="THIOREDOXIN_2"/>
    <property type="match status" value="1"/>
</dbReference>
<evidence type="ECO:0000256" key="2">
    <source>
        <dbReference type="ARBA" id="ARBA00023008"/>
    </source>
</evidence>
<dbReference type="InterPro" id="IPR036249">
    <property type="entry name" value="Thioredoxin-like_sf"/>
</dbReference>
<dbReference type="InterPro" id="IPR013766">
    <property type="entry name" value="Thioredoxin_domain"/>
</dbReference>
<keyword evidence="4" id="KW-1015">Disulfide bond</keyword>
<feature type="disulfide bond" description="Redox-active" evidence="4">
    <location>
        <begin position="68"/>
        <end position="72"/>
    </location>
</feature>
<protein>
    <submittedName>
        <fullName evidence="7">Protein SCO1/2</fullName>
    </submittedName>
</protein>
<keyword evidence="2 3" id="KW-0186">Copper</keyword>
<feature type="binding site" evidence="3">
    <location>
        <position position="155"/>
    </location>
    <ligand>
        <name>Cu cation</name>
        <dbReference type="ChEBI" id="CHEBI:23378"/>
    </ligand>
</feature>
<sequence>MNKQLIAVIVIILAVIGTVFWLKNKPKDDLYTVMKVPEFEMIDQHNQTITNRDMLGKVYVVEFFFTSCPTICPVMNQNLRWIEDQINDQNLGFISVTIDPKRDTPARLLEHAQQIGVKSPNWHFLTSDRESIEKLSEQFNIYVGKDESTAEGLNHSGKLALIDKQGNIRSRYDKMGVPMLFYSGLNYKDAEGKEPSLGGKFHPEIELLKEDIQKLLAE</sequence>
<dbReference type="InterPro" id="IPR003782">
    <property type="entry name" value="SCO1/SenC"/>
</dbReference>
<dbReference type="Pfam" id="PF02630">
    <property type="entry name" value="SCO1-SenC"/>
    <property type="match status" value="1"/>
</dbReference>
<dbReference type="Proteomes" id="UP000199149">
    <property type="component" value="Unassembled WGS sequence"/>
</dbReference>
<dbReference type="PANTHER" id="PTHR12151">
    <property type="entry name" value="ELECTRON TRANSPORT PROTIN SCO1/SENC FAMILY MEMBER"/>
    <property type="match status" value="1"/>
</dbReference>
<evidence type="ECO:0000259" key="6">
    <source>
        <dbReference type="PROSITE" id="PS51352"/>
    </source>
</evidence>
<dbReference type="STRING" id="684065.SAMN05421738_108139"/>
<keyword evidence="3" id="KW-0479">Metal-binding</keyword>
<proteinExistence type="inferred from homology"/>
<feature type="transmembrane region" description="Helical" evidence="5">
    <location>
        <begin position="6"/>
        <end position="22"/>
    </location>
</feature>
<dbReference type="OrthoDB" id="9811998at2"/>
<dbReference type="AlphaFoldDB" id="A0A1I4X904"/>
<evidence type="ECO:0000256" key="1">
    <source>
        <dbReference type="ARBA" id="ARBA00010996"/>
    </source>
</evidence>
<dbReference type="PANTHER" id="PTHR12151:SF25">
    <property type="entry name" value="LINALOOL DEHYDRATASE_ISOMERASE DOMAIN-CONTAINING PROTEIN"/>
    <property type="match status" value="1"/>
</dbReference>
<evidence type="ECO:0000256" key="5">
    <source>
        <dbReference type="SAM" id="Phobius"/>
    </source>
</evidence>
<evidence type="ECO:0000313" key="8">
    <source>
        <dbReference type="Proteomes" id="UP000199149"/>
    </source>
</evidence>
<keyword evidence="5" id="KW-1133">Transmembrane helix</keyword>